<keyword evidence="2" id="KW-1003">Cell membrane</keyword>
<name>A0A1B1URX9_9BRAD</name>
<protein>
    <submittedName>
        <fullName evidence="7">Branched-chain amino acid ABC transporter permease</fullName>
    </submittedName>
</protein>
<comment type="subcellular location">
    <subcellularLocation>
        <location evidence="1">Cell membrane</location>
        <topology evidence="1">Multi-pass membrane protein</topology>
    </subcellularLocation>
</comment>
<feature type="transmembrane region" description="Helical" evidence="6">
    <location>
        <begin position="300"/>
        <end position="324"/>
    </location>
</feature>
<dbReference type="PANTHER" id="PTHR30482">
    <property type="entry name" value="HIGH-AFFINITY BRANCHED-CHAIN AMINO ACID TRANSPORT SYSTEM PERMEASE"/>
    <property type="match status" value="1"/>
</dbReference>
<evidence type="ECO:0000256" key="3">
    <source>
        <dbReference type="ARBA" id="ARBA00022692"/>
    </source>
</evidence>
<feature type="transmembrane region" description="Helical" evidence="6">
    <location>
        <begin position="98"/>
        <end position="125"/>
    </location>
</feature>
<evidence type="ECO:0000256" key="1">
    <source>
        <dbReference type="ARBA" id="ARBA00004651"/>
    </source>
</evidence>
<keyword evidence="8" id="KW-1185">Reference proteome</keyword>
<dbReference type="CDD" id="cd06581">
    <property type="entry name" value="TM_PBP1_LivM_like"/>
    <property type="match status" value="1"/>
</dbReference>
<evidence type="ECO:0000313" key="8">
    <source>
        <dbReference type="Proteomes" id="UP000092839"/>
    </source>
</evidence>
<dbReference type="Pfam" id="PF02653">
    <property type="entry name" value="BPD_transp_2"/>
    <property type="match status" value="1"/>
</dbReference>
<dbReference type="AlphaFoldDB" id="A0A1B1URX9"/>
<feature type="transmembrane region" description="Helical" evidence="6">
    <location>
        <begin position="265"/>
        <end position="288"/>
    </location>
</feature>
<evidence type="ECO:0000313" key="7">
    <source>
        <dbReference type="EMBL" id="ANW05504.1"/>
    </source>
</evidence>
<keyword evidence="3 6" id="KW-0812">Transmembrane</keyword>
<organism evidence="7 8">
    <name type="scientific">Bradyrhizobium icense</name>
    <dbReference type="NCBI Taxonomy" id="1274631"/>
    <lineage>
        <taxon>Bacteria</taxon>
        <taxon>Pseudomonadati</taxon>
        <taxon>Pseudomonadota</taxon>
        <taxon>Alphaproteobacteria</taxon>
        <taxon>Hyphomicrobiales</taxon>
        <taxon>Nitrobacteraceae</taxon>
        <taxon>Bradyrhizobium</taxon>
    </lineage>
</organism>
<dbReference type="InterPro" id="IPR001851">
    <property type="entry name" value="ABC_transp_permease"/>
</dbReference>
<dbReference type="STRING" id="1274631.LMTR13_12355"/>
<reference evidence="7 8" key="1">
    <citation type="submission" date="2016-07" db="EMBL/GenBank/DDBJ databases">
        <title>Complete genome sequence of Bradyrhizobium icense LMTR 13T, a potential inoculant strain isolated from lima bean (Phaseolus lunatus) in Peru.</title>
        <authorList>
            <person name="Ormeno-Orrillo E."/>
            <person name="Duran D."/>
            <person name="Rogel M.A."/>
            <person name="Rey L."/>
            <person name="Imperial J."/>
            <person name="Ruiz-Argueso T."/>
            <person name="Martinez-Romero E."/>
        </authorList>
    </citation>
    <scope>NUCLEOTIDE SEQUENCE [LARGE SCALE GENOMIC DNA]</scope>
    <source>
        <strain evidence="7 8">LMTR 13</strain>
    </source>
</reference>
<feature type="transmembrane region" description="Helical" evidence="6">
    <location>
        <begin position="174"/>
        <end position="194"/>
    </location>
</feature>
<feature type="transmembrane region" description="Helical" evidence="6">
    <location>
        <begin position="131"/>
        <end position="153"/>
    </location>
</feature>
<keyword evidence="4 6" id="KW-1133">Transmembrane helix</keyword>
<dbReference type="GO" id="GO:0005886">
    <property type="term" value="C:plasma membrane"/>
    <property type="evidence" value="ECO:0007669"/>
    <property type="project" value="UniProtKB-SubCell"/>
</dbReference>
<evidence type="ECO:0000256" key="6">
    <source>
        <dbReference type="SAM" id="Phobius"/>
    </source>
</evidence>
<sequence>MYRPVGYLAILAIGIVAPFLFPAYQSQMAELWLFIVFALTWDLVGGQMGYNSFGNVVFLGVGMYACVLAQVGLFYPVSTYNAARGGGATVFTFDMTQYLEGLAIGLPVGALLATLTALALGSIVLGMRGHYFAICTLGLGIAAGEIANGWEWIGAGSGMVPPNAPDAVGDLSRFYYYLALALAVVTFLVLRWLYMTRFGLAINAIRDNEDKAEAMGLKTTQIKVTAWMISAFFLGIAGGILGNLKRFIDPIDTAFAGPTYGVWMVLMAILGGKGTLWGPVIGAVVFQVLKEASWTYLLGWQRVVLGLVIVVIVVFFPQGIMGFVRERFPDWFGHRVEGGTIAGPARKETLR</sequence>
<accession>A0A1B1URX9</accession>
<feature type="transmembrane region" description="Helical" evidence="6">
    <location>
        <begin position="224"/>
        <end position="244"/>
    </location>
</feature>
<feature type="transmembrane region" description="Helical" evidence="6">
    <location>
        <begin position="56"/>
        <end position="77"/>
    </location>
</feature>
<dbReference type="GO" id="GO:0015658">
    <property type="term" value="F:branched-chain amino acid transmembrane transporter activity"/>
    <property type="evidence" value="ECO:0007669"/>
    <property type="project" value="InterPro"/>
</dbReference>
<dbReference type="InterPro" id="IPR043428">
    <property type="entry name" value="LivM-like"/>
</dbReference>
<gene>
    <name evidence="7" type="ORF">LMTR13_12355</name>
</gene>
<keyword evidence="5 6" id="KW-0472">Membrane</keyword>
<feature type="transmembrane region" description="Helical" evidence="6">
    <location>
        <begin position="31"/>
        <end position="50"/>
    </location>
</feature>
<dbReference type="Proteomes" id="UP000092839">
    <property type="component" value="Chromosome"/>
</dbReference>
<feature type="transmembrane region" description="Helical" evidence="6">
    <location>
        <begin position="6"/>
        <end position="24"/>
    </location>
</feature>
<evidence type="ECO:0000256" key="4">
    <source>
        <dbReference type="ARBA" id="ARBA00022989"/>
    </source>
</evidence>
<evidence type="ECO:0000256" key="5">
    <source>
        <dbReference type="ARBA" id="ARBA00023136"/>
    </source>
</evidence>
<proteinExistence type="predicted"/>
<dbReference type="EMBL" id="CP016428">
    <property type="protein sequence ID" value="ANW05504.1"/>
    <property type="molecule type" value="Genomic_DNA"/>
</dbReference>
<dbReference type="PANTHER" id="PTHR30482:SF10">
    <property type="entry name" value="HIGH-AFFINITY BRANCHED-CHAIN AMINO ACID TRANSPORT PROTEIN BRAE"/>
    <property type="match status" value="1"/>
</dbReference>
<dbReference type="KEGG" id="bic:LMTR13_12355"/>
<evidence type="ECO:0000256" key="2">
    <source>
        <dbReference type="ARBA" id="ARBA00022475"/>
    </source>
</evidence>